<dbReference type="Proteomes" id="UP001633002">
    <property type="component" value="Unassembled WGS sequence"/>
</dbReference>
<dbReference type="AlphaFoldDB" id="A0ABD3HRZ0"/>
<protein>
    <recommendedName>
        <fullName evidence="1">Reverse transcriptase domain-containing protein</fullName>
    </recommendedName>
</protein>
<keyword evidence="3" id="KW-1185">Reference proteome</keyword>
<proteinExistence type="predicted"/>
<accession>A0ABD3HRZ0</accession>
<dbReference type="PANTHER" id="PTHR31635">
    <property type="entry name" value="REVERSE TRANSCRIPTASE DOMAIN-CONTAINING PROTEIN-RELATED"/>
    <property type="match status" value="1"/>
</dbReference>
<dbReference type="InterPro" id="IPR000477">
    <property type="entry name" value="RT_dom"/>
</dbReference>
<gene>
    <name evidence="2" type="ORF">R1sor_006542</name>
</gene>
<comment type="caution">
    <text evidence="2">The sequence shown here is derived from an EMBL/GenBank/DDBJ whole genome shotgun (WGS) entry which is preliminary data.</text>
</comment>
<evidence type="ECO:0000259" key="1">
    <source>
        <dbReference type="Pfam" id="PF00078"/>
    </source>
</evidence>
<evidence type="ECO:0000313" key="2">
    <source>
        <dbReference type="EMBL" id="KAL3692891.1"/>
    </source>
</evidence>
<organism evidence="2 3">
    <name type="scientific">Riccia sorocarpa</name>
    <dbReference type="NCBI Taxonomy" id="122646"/>
    <lineage>
        <taxon>Eukaryota</taxon>
        <taxon>Viridiplantae</taxon>
        <taxon>Streptophyta</taxon>
        <taxon>Embryophyta</taxon>
        <taxon>Marchantiophyta</taxon>
        <taxon>Marchantiopsida</taxon>
        <taxon>Marchantiidae</taxon>
        <taxon>Marchantiales</taxon>
        <taxon>Ricciaceae</taxon>
        <taxon>Riccia</taxon>
    </lineage>
</organism>
<evidence type="ECO:0000313" key="3">
    <source>
        <dbReference type="Proteomes" id="UP001633002"/>
    </source>
</evidence>
<feature type="domain" description="Reverse transcriptase" evidence="1">
    <location>
        <begin position="151"/>
        <end position="263"/>
    </location>
</feature>
<name>A0ABD3HRZ0_9MARC</name>
<dbReference type="EMBL" id="JBJQOH010000003">
    <property type="protein sequence ID" value="KAL3692891.1"/>
    <property type="molecule type" value="Genomic_DNA"/>
</dbReference>
<sequence>MEIGAQKPFSLPSKPEKRKITIHELVNDQGTSLTEERDKAEWARQFFENLLQKTPDGHGEQRATEDILTLCKTRVSETHRQQLNKEYTLEELHKAASEFGKNKAPGPDALPLEFFLLFCDTVAPALLRLAEEGLHESRLPKYFTAGDIVLIPKEGDQTQLQNKCPITLLNAAYKIVAKLLQNRMAPILQDIISWKQNAFMQGGKLHAIVFLCNQAVWEAKQEQIDCTLLKVDFRKAFDSISWEFLFRQWEKCSLTMQWNKSLATWISTAQRPIWTEQLGWKWTLDHEEHKMLGFIFTDAMDQEAIFQKCIDRIEKVLNNKKLTSQSLQGRVTIANHIIYGFIWFILPLWVGKMSHLQLIDKKVVRFVWEGGRGANMTPRQCITHKVLSFLNHREDWDSSQQNNRRHPSLPATVTWAFTPGLPHPLKQIICAAFAYDAERKCGAPIEAAVLHTGR</sequence>
<reference evidence="2 3" key="1">
    <citation type="submission" date="2024-09" db="EMBL/GenBank/DDBJ databases">
        <title>Chromosome-scale assembly of Riccia sorocarpa.</title>
        <authorList>
            <person name="Paukszto L."/>
        </authorList>
    </citation>
    <scope>NUCLEOTIDE SEQUENCE [LARGE SCALE GENOMIC DNA]</scope>
    <source>
        <strain evidence="2">LP-2024</strain>
        <tissue evidence="2">Aerial parts of the thallus</tissue>
    </source>
</reference>
<dbReference type="Pfam" id="PF00078">
    <property type="entry name" value="RVT_1"/>
    <property type="match status" value="1"/>
</dbReference>
<dbReference type="PANTHER" id="PTHR31635:SF196">
    <property type="entry name" value="REVERSE TRANSCRIPTASE DOMAIN-CONTAINING PROTEIN-RELATED"/>
    <property type="match status" value="1"/>
</dbReference>